<dbReference type="Proteomes" id="UP000292957">
    <property type="component" value="Unassembled WGS sequence"/>
</dbReference>
<evidence type="ECO:0000313" key="1">
    <source>
        <dbReference type="EMBL" id="TBU31078.1"/>
    </source>
</evidence>
<dbReference type="AlphaFoldDB" id="A0A4Q9MV09"/>
<proteinExistence type="predicted"/>
<sequence length="96" mass="10637">MTVSSWPVFVMSVAVLLSPFSKRYHRVSTSSIPAHDTDSTRGSQRYLSAPVLQVRAGCPETGTTEHRSPSAALRKMVRKRHVAGYSGHYSLHYAFS</sequence>
<protein>
    <submittedName>
        <fullName evidence="1">Uncharacterized protein</fullName>
    </submittedName>
</protein>
<dbReference type="EMBL" id="ML143401">
    <property type="protein sequence ID" value="TBU31078.1"/>
    <property type="molecule type" value="Genomic_DNA"/>
</dbReference>
<gene>
    <name evidence="1" type="ORF">BD311DRAFT_776313</name>
</gene>
<accession>A0A4Q9MV09</accession>
<organism evidence="1">
    <name type="scientific">Dichomitus squalens</name>
    <dbReference type="NCBI Taxonomy" id="114155"/>
    <lineage>
        <taxon>Eukaryota</taxon>
        <taxon>Fungi</taxon>
        <taxon>Dikarya</taxon>
        <taxon>Basidiomycota</taxon>
        <taxon>Agaricomycotina</taxon>
        <taxon>Agaricomycetes</taxon>
        <taxon>Polyporales</taxon>
        <taxon>Polyporaceae</taxon>
        <taxon>Dichomitus</taxon>
    </lineage>
</organism>
<reference evidence="1" key="1">
    <citation type="submission" date="2019-01" db="EMBL/GenBank/DDBJ databases">
        <title>Draft genome sequences of three monokaryotic isolates of the white-rot basidiomycete fungus Dichomitus squalens.</title>
        <authorList>
            <consortium name="DOE Joint Genome Institute"/>
            <person name="Lopez S.C."/>
            <person name="Andreopoulos B."/>
            <person name="Pangilinan J."/>
            <person name="Lipzen A."/>
            <person name="Riley R."/>
            <person name="Ahrendt S."/>
            <person name="Ng V."/>
            <person name="Barry K."/>
            <person name="Daum C."/>
            <person name="Grigoriev I.V."/>
            <person name="Hilden K.S."/>
            <person name="Makela M.R."/>
            <person name="de Vries R.P."/>
        </authorList>
    </citation>
    <scope>NUCLEOTIDE SEQUENCE [LARGE SCALE GENOMIC DNA]</scope>
    <source>
        <strain evidence="1">OM18370.1</strain>
    </source>
</reference>
<name>A0A4Q9MV09_9APHY</name>